<dbReference type="EMBL" id="JAHWQX010000001">
    <property type="protein sequence ID" value="MBW3096351.1"/>
    <property type="molecule type" value="Genomic_DNA"/>
</dbReference>
<dbReference type="InterPro" id="IPR007709">
    <property type="entry name" value="N-FG_amidohydro"/>
</dbReference>
<accession>A0ABS6WK70</accession>
<organism evidence="1 2">
    <name type="scientific">Pseudohoeflea coraliihabitans</name>
    <dbReference type="NCBI Taxonomy" id="2860393"/>
    <lineage>
        <taxon>Bacteria</taxon>
        <taxon>Pseudomonadati</taxon>
        <taxon>Pseudomonadota</taxon>
        <taxon>Alphaproteobacteria</taxon>
        <taxon>Hyphomicrobiales</taxon>
        <taxon>Rhizobiaceae</taxon>
        <taxon>Pseudohoeflea</taxon>
    </lineage>
</organism>
<reference evidence="1" key="1">
    <citation type="submission" date="2021-07" db="EMBL/GenBank/DDBJ databases">
        <title>Pseudohoeflea marina sp. nov. a polyhydroxyalcanoate-producing bacterium.</title>
        <authorList>
            <person name="Zheng W."/>
            <person name="Yu S."/>
            <person name="Huang Y."/>
        </authorList>
    </citation>
    <scope>NUCLEOTIDE SEQUENCE</scope>
    <source>
        <strain evidence="1">DP4N28-3</strain>
    </source>
</reference>
<protein>
    <submittedName>
        <fullName evidence="1">N-formylglutamate amidohydrolase</fullName>
    </submittedName>
</protein>
<dbReference type="Pfam" id="PF05013">
    <property type="entry name" value="FGase"/>
    <property type="match status" value="1"/>
</dbReference>
<name>A0ABS6WK70_9HYPH</name>
<sequence length="292" mass="32410">MSACGRPLFEVVQPDRQSGPLVFNSPHSGRLYTDDFLAASRLDRQTIRRSEDHHVDDLFASVTALGAPLLKAHFPRAWLDVNREPYELDPRMFDAPLPAHVNSTSLRVTGGLGTIPRLVAENVDIYRGRLDVGEALRRIETVYRPYHACLRRLIAQTHVRFGQAVLIDCHSMPAGIKSGSGQARPDFIVGDRYGSSASHELTRVAVAVLSGLGYRVARNKPYAGGFITEHYGRPARGLHALQIEINRGLYIDETSLQLTAGFRQLQIDLTHFADQMLEYGRTTLNDGLLAAQ</sequence>
<dbReference type="RefSeq" id="WP_219200756.1">
    <property type="nucleotide sequence ID" value="NZ_JAHWQX010000001.1"/>
</dbReference>
<keyword evidence="2" id="KW-1185">Reference proteome</keyword>
<evidence type="ECO:0000313" key="1">
    <source>
        <dbReference type="EMBL" id="MBW3096351.1"/>
    </source>
</evidence>
<comment type="caution">
    <text evidence="1">The sequence shown here is derived from an EMBL/GenBank/DDBJ whole genome shotgun (WGS) entry which is preliminary data.</text>
</comment>
<dbReference type="Proteomes" id="UP001430804">
    <property type="component" value="Unassembled WGS sequence"/>
</dbReference>
<evidence type="ECO:0000313" key="2">
    <source>
        <dbReference type="Proteomes" id="UP001430804"/>
    </source>
</evidence>
<gene>
    <name evidence="1" type="ORF">KY465_03550</name>
</gene>
<proteinExistence type="predicted"/>